<keyword evidence="2" id="KW-0486">Methionine biosynthesis</keyword>
<dbReference type="InterPro" id="IPR027363">
    <property type="entry name" value="M1Pi_N"/>
</dbReference>
<dbReference type="InterPro" id="IPR011559">
    <property type="entry name" value="Initiation_fac_2B_a/b/d"/>
</dbReference>
<dbReference type="Pfam" id="PF01008">
    <property type="entry name" value="IF-2B"/>
    <property type="match status" value="1"/>
</dbReference>
<dbReference type="HAMAP" id="MF_01678">
    <property type="entry name" value="Salvage_MtnA"/>
    <property type="match status" value="1"/>
</dbReference>
<name>A0ABU5A0R7_9HYPH</name>
<dbReference type="InterPro" id="IPR037171">
    <property type="entry name" value="NagB/RpiA_transferase-like"/>
</dbReference>
<dbReference type="PANTHER" id="PTHR43475">
    <property type="entry name" value="METHYLTHIORIBOSE-1-PHOSPHATE ISOMERASE"/>
    <property type="match status" value="1"/>
</dbReference>
<accession>A0ABU5A0R7</accession>
<dbReference type="Gene3D" id="1.20.120.420">
    <property type="entry name" value="translation initiation factor eif-2b, domain 1"/>
    <property type="match status" value="1"/>
</dbReference>
<dbReference type="InterPro" id="IPR000649">
    <property type="entry name" value="IF-2B-related"/>
</dbReference>
<reference evidence="3 4" key="1">
    <citation type="submission" date="2023-08" db="EMBL/GenBank/DDBJ databases">
        <title>Implementing the SeqCode for naming new Mesorhizobium species isolated from Vachellia karroo root nodules.</title>
        <authorList>
            <person name="Van Lill M."/>
        </authorList>
    </citation>
    <scope>NUCLEOTIDE SEQUENCE [LARGE SCALE GENOMIC DNA]</scope>
    <source>
        <strain evidence="3 4">VK25D</strain>
    </source>
</reference>
<keyword evidence="1 2" id="KW-0413">Isomerase</keyword>
<sequence length="364" mass="39503">MNVGERHYRTIWLSDDEHSVEIIDQRWLPHAFRIEKIGTVAGIATAIRDMWVRGAPLIGVTAAYGVAIQMQDDPSDEALDTVWETLHKTRPTAINLRWALDEMRRFLKPLAPAERAEAAYRRAAEIADEDVGLNRAIGENGLAIIKKIAAKKKPGETVNILTHCNAGWLATVDYGTATAPIYLATEAGIPVHVYVDETRPRNQGAQLTAWEMAGHGVPHTLIVDNAGGHLMQHGDIDMVIVGTDRTTANGDVCNKIGTYLKALAAADNDVPFYVALPSPTIDWTVADGLKEIPIEERSGDEVSLVWGKTSDGKVAQVRVSPDATPAANPAFDVTPARLVTGLITERGVAKASREGLKAMFPERG</sequence>
<feature type="site" description="Transition state stabilizer" evidence="2">
    <location>
        <position position="164"/>
    </location>
</feature>
<comment type="similarity">
    <text evidence="2">Belongs to the EIF-2B alpha/beta/delta subunits family. MtnA subfamily.</text>
</comment>
<dbReference type="InterPro" id="IPR042529">
    <property type="entry name" value="IF_2B-like_C"/>
</dbReference>
<dbReference type="RefSeq" id="WP_320246271.1">
    <property type="nucleotide sequence ID" value="NZ_JAVIIQ010000003.1"/>
</dbReference>
<dbReference type="NCBIfam" id="NF004326">
    <property type="entry name" value="PRK05720.1"/>
    <property type="match status" value="1"/>
</dbReference>
<comment type="pathway">
    <text evidence="2">Amino-acid biosynthesis; L-methionine biosynthesis via salvage pathway; L-methionine from S-methyl-5-thio-alpha-D-ribose 1-phosphate: step 1/6.</text>
</comment>
<organism evidence="3 4">
    <name type="scientific">Mesorhizobium vachelliae</name>
    <dbReference type="NCBI Taxonomy" id="3072309"/>
    <lineage>
        <taxon>Bacteria</taxon>
        <taxon>Pseudomonadati</taxon>
        <taxon>Pseudomonadota</taxon>
        <taxon>Alphaproteobacteria</taxon>
        <taxon>Hyphomicrobiales</taxon>
        <taxon>Phyllobacteriaceae</taxon>
        <taxon>Mesorhizobium</taxon>
    </lineage>
</organism>
<feature type="binding site" evidence="2">
    <location>
        <begin position="53"/>
        <end position="55"/>
    </location>
    <ligand>
        <name>substrate</name>
    </ligand>
</feature>
<dbReference type="InterPro" id="IPR005251">
    <property type="entry name" value="IF-M1Pi"/>
</dbReference>
<evidence type="ECO:0000256" key="2">
    <source>
        <dbReference type="HAMAP-Rule" id="MF_01678"/>
    </source>
</evidence>
<feature type="binding site" evidence="2">
    <location>
        <position position="90"/>
    </location>
    <ligand>
        <name>substrate</name>
    </ligand>
</feature>
<dbReference type="SUPFAM" id="SSF100950">
    <property type="entry name" value="NagB/RpiA/CoA transferase-like"/>
    <property type="match status" value="1"/>
</dbReference>
<gene>
    <name evidence="2 3" type="primary">mtnA</name>
    <name evidence="3" type="ORF">RFM42_07785</name>
</gene>
<dbReference type="NCBIfam" id="TIGR00512">
    <property type="entry name" value="salvage_mtnA"/>
    <property type="match status" value="1"/>
</dbReference>
<feature type="active site" description="Proton donor" evidence="2">
    <location>
        <position position="244"/>
    </location>
</feature>
<dbReference type="EC" id="5.3.1.23" evidence="2"/>
<feature type="binding site" evidence="2">
    <location>
        <begin position="254"/>
        <end position="255"/>
    </location>
    <ligand>
        <name>substrate</name>
    </ligand>
</feature>
<evidence type="ECO:0000313" key="4">
    <source>
        <dbReference type="Proteomes" id="UP001285154"/>
    </source>
</evidence>
<comment type="catalytic activity">
    <reaction evidence="2">
        <text>5-(methylsulfanyl)-alpha-D-ribose 1-phosphate = 5-(methylsulfanyl)-D-ribulose 1-phosphate</text>
        <dbReference type="Rhea" id="RHEA:19989"/>
        <dbReference type="ChEBI" id="CHEBI:58533"/>
        <dbReference type="ChEBI" id="CHEBI:58548"/>
        <dbReference type="EC" id="5.3.1.23"/>
    </reaction>
</comment>
<dbReference type="Gene3D" id="3.40.50.10470">
    <property type="entry name" value="Translation initiation factor eif-2b, domain 2"/>
    <property type="match status" value="1"/>
</dbReference>
<dbReference type="Proteomes" id="UP001285154">
    <property type="component" value="Unassembled WGS sequence"/>
</dbReference>
<evidence type="ECO:0000256" key="1">
    <source>
        <dbReference type="ARBA" id="ARBA00023235"/>
    </source>
</evidence>
<feature type="binding site" evidence="2">
    <location>
        <position position="203"/>
    </location>
    <ligand>
        <name>substrate</name>
    </ligand>
</feature>
<comment type="function">
    <text evidence="2">Catalyzes the interconversion of methylthioribose-1-phosphate (MTR-1-P) into methylthioribulose-1-phosphate (MTRu-1-P).</text>
</comment>
<dbReference type="GO" id="GO:0046523">
    <property type="term" value="F:S-methyl-5-thioribose-1-phosphate isomerase activity"/>
    <property type="evidence" value="ECO:0007669"/>
    <property type="project" value="UniProtKB-EC"/>
</dbReference>
<dbReference type="NCBIfam" id="TIGR00524">
    <property type="entry name" value="eIF-2B_rel"/>
    <property type="match status" value="1"/>
</dbReference>
<evidence type="ECO:0000313" key="3">
    <source>
        <dbReference type="EMBL" id="MDX8530875.1"/>
    </source>
</evidence>
<keyword evidence="2" id="KW-0028">Amino-acid biosynthesis</keyword>
<protein>
    <recommendedName>
        <fullName evidence="2">Methylthioribose-1-phosphate isomerase</fullName>
        <shortName evidence="2">M1Pi</shortName>
        <shortName evidence="2">MTR-1-P isomerase</shortName>
        <ecNumber evidence="2">5.3.1.23</ecNumber>
    </recommendedName>
    <alternativeName>
        <fullName evidence="2">S-methyl-5-thioribose-1-phosphate isomerase</fullName>
    </alternativeName>
</protein>
<dbReference type="PANTHER" id="PTHR43475:SF1">
    <property type="entry name" value="METHYLTHIORIBOSE-1-PHOSPHATE ISOMERASE"/>
    <property type="match status" value="1"/>
</dbReference>
<dbReference type="EMBL" id="JAVIIQ010000003">
    <property type="protein sequence ID" value="MDX8530875.1"/>
    <property type="molecule type" value="Genomic_DNA"/>
</dbReference>
<proteinExistence type="inferred from homology"/>
<comment type="caution">
    <text evidence="3">The sequence shown here is derived from an EMBL/GenBank/DDBJ whole genome shotgun (WGS) entry which is preliminary data.</text>
</comment>
<keyword evidence="4" id="KW-1185">Reference proteome</keyword>